<name>A0AC34QV14_9BILA</name>
<proteinExistence type="predicted"/>
<evidence type="ECO:0000313" key="1">
    <source>
        <dbReference type="Proteomes" id="UP000887576"/>
    </source>
</evidence>
<evidence type="ECO:0000313" key="2">
    <source>
        <dbReference type="WBParaSite" id="JU765_v2.g19609.t2"/>
    </source>
</evidence>
<dbReference type="Proteomes" id="UP000887576">
    <property type="component" value="Unplaced"/>
</dbReference>
<accession>A0AC34QV14</accession>
<organism evidence="1 2">
    <name type="scientific">Panagrolaimus sp. JU765</name>
    <dbReference type="NCBI Taxonomy" id="591449"/>
    <lineage>
        <taxon>Eukaryota</taxon>
        <taxon>Metazoa</taxon>
        <taxon>Ecdysozoa</taxon>
        <taxon>Nematoda</taxon>
        <taxon>Chromadorea</taxon>
        <taxon>Rhabditida</taxon>
        <taxon>Tylenchina</taxon>
        <taxon>Panagrolaimomorpha</taxon>
        <taxon>Panagrolaimoidea</taxon>
        <taxon>Panagrolaimidae</taxon>
        <taxon>Panagrolaimus</taxon>
    </lineage>
</organism>
<reference evidence="2" key="1">
    <citation type="submission" date="2022-11" db="UniProtKB">
        <authorList>
            <consortium name="WormBaseParasite"/>
        </authorList>
    </citation>
    <scope>IDENTIFICATION</scope>
</reference>
<sequence length="178" mass="20291">MKFLLVYFYVLILLFSTAKSISLEESFIIRREMHHQLHKPHVLPGTDHVLILLFSTAKSISLEESFIIRREMHHELHKPHILPGTDRYGGSNLSPVLLLDHFDGTVRVLNPRPAISLDEMFAVAQKRFRNAKNGGTSEDPPAISLDEMFSVAQKRFRNAKNGDSFNVEPDTSGFGNHW</sequence>
<protein>
    <submittedName>
        <fullName evidence="2">Uncharacterized protein</fullName>
    </submittedName>
</protein>
<dbReference type="WBParaSite" id="JU765_v2.g19609.t2">
    <property type="protein sequence ID" value="JU765_v2.g19609.t2"/>
    <property type="gene ID" value="JU765_v2.g19609"/>
</dbReference>